<proteinExistence type="predicted"/>
<gene>
    <name evidence="1" type="ORF">KI659_12610</name>
</gene>
<feature type="non-terminal residue" evidence="1">
    <location>
        <position position="95"/>
    </location>
</feature>
<sequence>MNRLVSRIFVSKYLSIIVLLLASCREFYEPEIITQDFGFLVAEGYVELEGKSTLKLGRTVTVYSEQSINPINNATVFLTGSESGSWQFALEEDGT</sequence>
<keyword evidence="2" id="KW-1185">Reference proteome</keyword>
<dbReference type="PROSITE" id="PS51257">
    <property type="entry name" value="PROKAR_LIPOPROTEIN"/>
    <property type="match status" value="1"/>
</dbReference>
<dbReference type="EMBL" id="JAHCMY010000007">
    <property type="protein sequence ID" value="MBS9524853.1"/>
    <property type="molecule type" value="Genomic_DNA"/>
</dbReference>
<dbReference type="Proteomes" id="UP001319104">
    <property type="component" value="Unassembled WGS sequence"/>
</dbReference>
<accession>A0AAP2CHK6</accession>
<dbReference type="AlphaFoldDB" id="A0AAP2CHK6"/>
<reference evidence="1 2" key="1">
    <citation type="submission" date="2021-05" db="EMBL/GenBank/DDBJ databases">
        <authorList>
            <person name="Zhang Z.D."/>
            <person name="Osman G."/>
        </authorList>
    </citation>
    <scope>NUCLEOTIDE SEQUENCE [LARGE SCALE GENOMIC DNA]</scope>
    <source>
        <strain evidence="1 2">KCTC 32217</strain>
    </source>
</reference>
<comment type="caution">
    <text evidence="1">The sequence shown here is derived from an EMBL/GenBank/DDBJ whole genome shotgun (WGS) entry which is preliminary data.</text>
</comment>
<protein>
    <submittedName>
        <fullName evidence="1">DUF4249 family protein</fullName>
    </submittedName>
</protein>
<evidence type="ECO:0000313" key="1">
    <source>
        <dbReference type="EMBL" id="MBS9524853.1"/>
    </source>
</evidence>
<name>A0AAP2CHK6_9BACT</name>
<organism evidence="1 2">
    <name type="scientific">Litoribacter ruber</name>
    <dbReference type="NCBI Taxonomy" id="702568"/>
    <lineage>
        <taxon>Bacteria</taxon>
        <taxon>Pseudomonadati</taxon>
        <taxon>Bacteroidota</taxon>
        <taxon>Cytophagia</taxon>
        <taxon>Cytophagales</taxon>
        <taxon>Cyclobacteriaceae</taxon>
        <taxon>Litoribacter</taxon>
    </lineage>
</organism>
<evidence type="ECO:0000313" key="2">
    <source>
        <dbReference type="Proteomes" id="UP001319104"/>
    </source>
</evidence>